<dbReference type="InterPro" id="IPR012337">
    <property type="entry name" value="RNaseH-like_sf"/>
</dbReference>
<comment type="function">
    <text evidence="10">Endonuclease that specifically degrades the RNA of RNA-DNA hybrids.</text>
</comment>
<evidence type="ECO:0000256" key="11">
    <source>
        <dbReference type="SAM" id="MobiDB-lite"/>
    </source>
</evidence>
<dbReference type="GO" id="GO:0043137">
    <property type="term" value="P:DNA replication, removal of RNA primer"/>
    <property type="evidence" value="ECO:0007669"/>
    <property type="project" value="TreeGrafter"/>
</dbReference>
<dbReference type="InterPro" id="IPR002156">
    <property type="entry name" value="RNaseH_domain"/>
</dbReference>
<dbReference type="RefSeq" id="WP_119932395.1">
    <property type="nucleotide sequence ID" value="NZ_JAAVUN010000004.1"/>
</dbReference>
<evidence type="ECO:0000256" key="1">
    <source>
        <dbReference type="ARBA" id="ARBA00000077"/>
    </source>
</evidence>
<dbReference type="CDD" id="cd09278">
    <property type="entry name" value="RNase_HI_prokaryote_like"/>
    <property type="match status" value="1"/>
</dbReference>
<proteinExistence type="inferred from homology"/>
<keyword evidence="14" id="KW-1185">Reference proteome</keyword>
<dbReference type="InterPro" id="IPR022892">
    <property type="entry name" value="RNaseHI"/>
</dbReference>
<evidence type="ECO:0000259" key="12">
    <source>
        <dbReference type="PROSITE" id="PS50879"/>
    </source>
</evidence>
<dbReference type="Pfam" id="PF00075">
    <property type="entry name" value="RNase_H"/>
    <property type="match status" value="1"/>
</dbReference>
<keyword evidence="7 10" id="KW-0255">Endonuclease</keyword>
<name>A0A846U2S4_9MICC</name>
<comment type="subunit">
    <text evidence="3 10">Monomer.</text>
</comment>
<evidence type="ECO:0000256" key="7">
    <source>
        <dbReference type="ARBA" id="ARBA00022759"/>
    </source>
</evidence>
<dbReference type="Proteomes" id="UP000521379">
    <property type="component" value="Unassembled WGS sequence"/>
</dbReference>
<dbReference type="GO" id="GO:0005737">
    <property type="term" value="C:cytoplasm"/>
    <property type="evidence" value="ECO:0007669"/>
    <property type="project" value="UniProtKB-SubCell"/>
</dbReference>
<feature type="binding site" evidence="10">
    <location>
        <position position="66"/>
    </location>
    <ligand>
        <name>Mg(2+)</name>
        <dbReference type="ChEBI" id="CHEBI:18420"/>
        <label>1</label>
    </ligand>
</feature>
<evidence type="ECO:0000313" key="13">
    <source>
        <dbReference type="EMBL" id="NKE09011.1"/>
    </source>
</evidence>
<comment type="catalytic activity">
    <reaction evidence="1 10">
        <text>Endonucleolytic cleavage to 5'-phosphomonoester.</text>
        <dbReference type="EC" id="3.1.26.4"/>
    </reaction>
</comment>
<feature type="binding site" evidence="10">
    <location>
        <position position="8"/>
    </location>
    <ligand>
        <name>Mg(2+)</name>
        <dbReference type="ChEBI" id="CHEBI:18420"/>
        <label>1</label>
    </ligand>
</feature>
<evidence type="ECO:0000256" key="9">
    <source>
        <dbReference type="ARBA" id="ARBA00022842"/>
    </source>
</evidence>
<protein>
    <recommendedName>
        <fullName evidence="4 10">Ribonuclease H</fullName>
        <shortName evidence="10">RNase H</shortName>
        <ecNumber evidence="4 10">3.1.26.4</ecNumber>
    </recommendedName>
</protein>
<dbReference type="PANTHER" id="PTHR10642">
    <property type="entry name" value="RIBONUCLEASE H1"/>
    <property type="match status" value="1"/>
</dbReference>
<evidence type="ECO:0000256" key="4">
    <source>
        <dbReference type="ARBA" id="ARBA00012180"/>
    </source>
</evidence>
<evidence type="ECO:0000256" key="3">
    <source>
        <dbReference type="ARBA" id="ARBA00011245"/>
    </source>
</evidence>
<evidence type="ECO:0000256" key="8">
    <source>
        <dbReference type="ARBA" id="ARBA00022801"/>
    </source>
</evidence>
<comment type="similarity">
    <text evidence="2 10">Belongs to the RNase H family.</text>
</comment>
<dbReference type="HAMAP" id="MF_00042">
    <property type="entry name" value="RNase_H"/>
    <property type="match status" value="1"/>
</dbReference>
<feature type="binding site" evidence="10">
    <location>
        <position position="43"/>
    </location>
    <ligand>
        <name>Mg(2+)</name>
        <dbReference type="ChEBI" id="CHEBI:18420"/>
        <label>1</label>
    </ligand>
</feature>
<feature type="compositionally biased region" description="Gly residues" evidence="11">
    <location>
        <begin position="158"/>
        <end position="174"/>
    </location>
</feature>
<dbReference type="EC" id="3.1.26.4" evidence="4 10"/>
<keyword evidence="9 10" id="KW-0460">Magnesium</keyword>
<dbReference type="GO" id="GO:0000287">
    <property type="term" value="F:magnesium ion binding"/>
    <property type="evidence" value="ECO:0007669"/>
    <property type="project" value="UniProtKB-UniRule"/>
</dbReference>
<organism evidence="13 14">
    <name type="scientific">Kocuria subflava</name>
    <dbReference type="NCBI Taxonomy" id="1736139"/>
    <lineage>
        <taxon>Bacteria</taxon>
        <taxon>Bacillati</taxon>
        <taxon>Actinomycetota</taxon>
        <taxon>Actinomycetes</taxon>
        <taxon>Micrococcales</taxon>
        <taxon>Micrococcaceae</taxon>
        <taxon>Kocuria</taxon>
    </lineage>
</organism>
<dbReference type="GO" id="GO:0004523">
    <property type="term" value="F:RNA-DNA hybrid ribonuclease activity"/>
    <property type="evidence" value="ECO:0007669"/>
    <property type="project" value="UniProtKB-UniRule"/>
</dbReference>
<evidence type="ECO:0000256" key="5">
    <source>
        <dbReference type="ARBA" id="ARBA00022722"/>
    </source>
</evidence>
<dbReference type="AlphaFoldDB" id="A0A846U2S4"/>
<feature type="domain" description="RNase H type-1" evidence="12">
    <location>
        <begin position="1"/>
        <end position="138"/>
    </location>
</feature>
<comment type="cofactor">
    <cofactor evidence="10">
        <name>Mg(2+)</name>
        <dbReference type="ChEBI" id="CHEBI:18420"/>
    </cofactor>
    <text evidence="10">Binds 1 Mg(2+) ion per subunit. May bind a second metal ion at a regulatory site, or after substrate binding.</text>
</comment>
<evidence type="ECO:0000256" key="6">
    <source>
        <dbReference type="ARBA" id="ARBA00022723"/>
    </source>
</evidence>
<keyword evidence="8 10" id="KW-0378">Hydrolase</keyword>
<evidence type="ECO:0000256" key="2">
    <source>
        <dbReference type="ARBA" id="ARBA00005300"/>
    </source>
</evidence>
<keyword evidence="5 10" id="KW-0540">Nuclease</keyword>
<evidence type="ECO:0000313" key="14">
    <source>
        <dbReference type="Proteomes" id="UP000521379"/>
    </source>
</evidence>
<reference evidence="13 14" key="1">
    <citation type="submission" date="2020-02" db="EMBL/GenBank/DDBJ databases">
        <authorList>
            <person name="Sun Q."/>
        </authorList>
    </citation>
    <scope>NUCLEOTIDE SEQUENCE [LARGE SCALE GENOMIC DNA]</scope>
    <source>
        <strain evidence="13 14">YIM 13062</strain>
    </source>
</reference>
<dbReference type="Gene3D" id="3.30.420.10">
    <property type="entry name" value="Ribonuclease H-like superfamily/Ribonuclease H"/>
    <property type="match status" value="1"/>
</dbReference>
<gene>
    <name evidence="10" type="primary">rnhA</name>
    <name evidence="13" type="ORF">GTW58_03430</name>
</gene>
<dbReference type="InterPro" id="IPR036397">
    <property type="entry name" value="RNaseH_sf"/>
</dbReference>
<keyword evidence="6 10" id="KW-0479">Metal-binding</keyword>
<comment type="subcellular location">
    <subcellularLocation>
        <location evidence="10">Cytoplasm</location>
    </subcellularLocation>
</comment>
<feature type="binding site" evidence="10">
    <location>
        <position position="130"/>
    </location>
    <ligand>
        <name>Mg(2+)</name>
        <dbReference type="ChEBI" id="CHEBI:18420"/>
        <label>2</label>
    </ligand>
</feature>
<dbReference type="EMBL" id="JAAVUN010000004">
    <property type="protein sequence ID" value="NKE09011.1"/>
    <property type="molecule type" value="Genomic_DNA"/>
</dbReference>
<keyword evidence="10" id="KW-0963">Cytoplasm</keyword>
<sequence>MTITAAADGSALGNPGPAGWAWYIDDATWRAGGWPHGTNNMGELKAVLDLLESTADLGEPLRVLCDSQYVINSITKWMPGWKKKGWKKKDGKPVLNVELMKALDAAMEGRDVTFEWVKGHAGHELNEAADARANAAARAFQAGQDHDAGPGLDSARSGGSGVGNNGSGAGGGVGAVSDEAYSPQEEAEDQDPDLLVALDAQLDSLAAGATVEQEVLGLELQRLRNGLSAAAIHPDAVLIDSDGRPVEAAELGSGDADADIHVIESLPLGRNAVMVSTHVVGSSDAAGVSVHASLWTREDSRNELGDWLLRHHQVTPES</sequence>
<dbReference type="GO" id="GO:0003676">
    <property type="term" value="F:nucleic acid binding"/>
    <property type="evidence" value="ECO:0007669"/>
    <property type="project" value="InterPro"/>
</dbReference>
<dbReference type="PROSITE" id="PS50879">
    <property type="entry name" value="RNASE_H_1"/>
    <property type="match status" value="1"/>
</dbReference>
<accession>A0A846U2S4</accession>
<feature type="region of interest" description="Disordered" evidence="11">
    <location>
        <begin position="136"/>
        <end position="190"/>
    </location>
</feature>
<dbReference type="SUPFAM" id="SSF53098">
    <property type="entry name" value="Ribonuclease H-like"/>
    <property type="match status" value="1"/>
</dbReference>
<comment type="caution">
    <text evidence="13">The sequence shown here is derived from an EMBL/GenBank/DDBJ whole genome shotgun (WGS) entry which is preliminary data.</text>
</comment>
<evidence type="ECO:0000256" key="10">
    <source>
        <dbReference type="HAMAP-Rule" id="MF_00042"/>
    </source>
</evidence>
<dbReference type="InterPro" id="IPR050092">
    <property type="entry name" value="RNase_H"/>
</dbReference>
<dbReference type="PANTHER" id="PTHR10642:SF26">
    <property type="entry name" value="RIBONUCLEASE H1"/>
    <property type="match status" value="1"/>
</dbReference>
<feature type="binding site" evidence="10">
    <location>
        <position position="8"/>
    </location>
    <ligand>
        <name>Mg(2+)</name>
        <dbReference type="ChEBI" id="CHEBI:18420"/>
        <label>2</label>
    </ligand>
</feature>